<dbReference type="EMBL" id="BAABFO010000006">
    <property type="protein sequence ID" value="GAA4329668.1"/>
    <property type="molecule type" value="Genomic_DNA"/>
</dbReference>
<proteinExistence type="predicted"/>
<dbReference type="PANTHER" id="PTHR43760:SF1">
    <property type="entry name" value="ENDORIBONUCLEASE L-PSP_CHORISMATE MUTASE-LIKE DOMAIN-CONTAINING PROTEIN"/>
    <property type="match status" value="1"/>
</dbReference>
<dbReference type="SUPFAM" id="SSF55298">
    <property type="entry name" value="YjgF-like"/>
    <property type="match status" value="1"/>
</dbReference>
<evidence type="ECO:0000259" key="1">
    <source>
        <dbReference type="Pfam" id="PF14588"/>
    </source>
</evidence>
<dbReference type="Gene3D" id="3.30.1330.40">
    <property type="entry name" value="RutC-like"/>
    <property type="match status" value="1"/>
</dbReference>
<feature type="domain" description="Endoribonuclease L-PSP/chorismate mutase-like" evidence="1">
    <location>
        <begin position="26"/>
        <end position="157"/>
    </location>
</feature>
<name>A0ABP8GTG8_9BURK</name>
<dbReference type="InterPro" id="IPR013813">
    <property type="entry name" value="Endoribo_LPSP/chorism_mut-like"/>
</dbReference>
<dbReference type="PANTHER" id="PTHR43760">
    <property type="entry name" value="ENDORIBONUCLEASE-RELATED"/>
    <property type="match status" value="1"/>
</dbReference>
<sequence>MATSAEIFRKVRALGMQILPPPVPNGGYDLVSVHRGLAYVSGQLPRTGTGPEELMAGRILGEDDIPRAQEAARLCLLRSVFALHYHLGDLATVKGLVSIRGFLNAAPDFGAHAKVMDAASALARELFGPAGGHVRSALGAGSLPSQALVEVELVAELGDTHAS</sequence>
<reference evidence="3" key="1">
    <citation type="journal article" date="2019" name="Int. J. Syst. Evol. Microbiol.">
        <title>The Global Catalogue of Microorganisms (GCM) 10K type strain sequencing project: providing services to taxonomists for standard genome sequencing and annotation.</title>
        <authorList>
            <consortium name="The Broad Institute Genomics Platform"/>
            <consortium name="The Broad Institute Genome Sequencing Center for Infectious Disease"/>
            <person name="Wu L."/>
            <person name="Ma J."/>
        </authorList>
    </citation>
    <scope>NUCLEOTIDE SEQUENCE [LARGE SCALE GENOMIC DNA]</scope>
    <source>
        <strain evidence="3">JCM 17666</strain>
    </source>
</reference>
<dbReference type="Proteomes" id="UP001501671">
    <property type="component" value="Unassembled WGS sequence"/>
</dbReference>
<evidence type="ECO:0000313" key="2">
    <source>
        <dbReference type="EMBL" id="GAA4329668.1"/>
    </source>
</evidence>
<dbReference type="Pfam" id="PF14588">
    <property type="entry name" value="YjgF_endoribonc"/>
    <property type="match status" value="1"/>
</dbReference>
<keyword evidence="3" id="KW-1185">Reference proteome</keyword>
<organism evidence="2 3">
    <name type="scientific">Pigmentiphaga soli</name>
    <dbReference type="NCBI Taxonomy" id="1007095"/>
    <lineage>
        <taxon>Bacteria</taxon>
        <taxon>Pseudomonadati</taxon>
        <taxon>Pseudomonadota</taxon>
        <taxon>Betaproteobacteria</taxon>
        <taxon>Burkholderiales</taxon>
        <taxon>Alcaligenaceae</taxon>
        <taxon>Pigmentiphaga</taxon>
    </lineage>
</organism>
<dbReference type="CDD" id="cd02199">
    <property type="entry name" value="YjgF_YER057c_UK114_like_1"/>
    <property type="match status" value="1"/>
</dbReference>
<dbReference type="InterPro" id="IPR035959">
    <property type="entry name" value="RutC-like_sf"/>
</dbReference>
<evidence type="ECO:0000313" key="3">
    <source>
        <dbReference type="Proteomes" id="UP001501671"/>
    </source>
</evidence>
<comment type="caution">
    <text evidence="2">The sequence shown here is derived from an EMBL/GenBank/DDBJ whole genome shotgun (WGS) entry which is preliminary data.</text>
</comment>
<protein>
    <submittedName>
        <fullName evidence="2">RidA family protein</fullName>
    </submittedName>
</protein>
<gene>
    <name evidence="2" type="ORF">GCM10023144_16750</name>
</gene>
<accession>A0ABP8GTG8</accession>
<dbReference type="RefSeq" id="WP_345248242.1">
    <property type="nucleotide sequence ID" value="NZ_BAABFO010000006.1"/>
</dbReference>